<evidence type="ECO:0000259" key="3">
    <source>
        <dbReference type="Pfam" id="PF08797"/>
    </source>
</evidence>
<protein>
    <recommendedName>
        <fullName evidence="3">HIRAN domain-containing protein</fullName>
    </recommendedName>
</protein>
<dbReference type="EnsemblMetazoa" id="Aqu2.1.18336_001">
    <property type="protein sequence ID" value="Aqu2.1.18336_001"/>
    <property type="gene ID" value="Aqu2.1.18336"/>
</dbReference>
<reference evidence="4" key="1">
    <citation type="submission" date="2017-05" db="UniProtKB">
        <authorList>
            <consortium name="EnsemblMetazoa"/>
        </authorList>
    </citation>
    <scope>IDENTIFICATION</scope>
</reference>
<keyword evidence="1" id="KW-0479">Metal-binding</keyword>
<evidence type="ECO:0000256" key="1">
    <source>
        <dbReference type="ARBA" id="ARBA00022723"/>
    </source>
</evidence>
<dbReference type="InterPro" id="IPR014905">
    <property type="entry name" value="HIRAN"/>
</dbReference>
<proteinExistence type="predicted"/>
<evidence type="ECO:0000313" key="4">
    <source>
        <dbReference type="EnsemblMetazoa" id="Aqu2.1.18336_001"/>
    </source>
</evidence>
<sequence>MAERSQKKERFTLTSVIRGHQVYKRIWTPYMNEKLTATPEEDNPFDKYAVAVMKNEDIVGHIPRKLAKVSWHFIKRGGEIKITVTGKRQKGLGLEVPCEYVFVESKHMIGKLRNLSLTTIDL</sequence>
<dbReference type="Gene3D" id="3.30.70.2330">
    <property type="match status" value="1"/>
</dbReference>
<dbReference type="GO" id="GO:0003676">
    <property type="term" value="F:nucleic acid binding"/>
    <property type="evidence" value="ECO:0007669"/>
    <property type="project" value="InterPro"/>
</dbReference>
<dbReference type="GO" id="GO:0008270">
    <property type="term" value="F:zinc ion binding"/>
    <property type="evidence" value="ECO:0007669"/>
    <property type="project" value="InterPro"/>
</dbReference>
<name>A0A1X7TSY3_AMPQE</name>
<organism evidence="4">
    <name type="scientific">Amphimedon queenslandica</name>
    <name type="common">Sponge</name>
    <dbReference type="NCBI Taxonomy" id="400682"/>
    <lineage>
        <taxon>Eukaryota</taxon>
        <taxon>Metazoa</taxon>
        <taxon>Porifera</taxon>
        <taxon>Demospongiae</taxon>
        <taxon>Heteroscleromorpha</taxon>
        <taxon>Haplosclerida</taxon>
        <taxon>Niphatidae</taxon>
        <taxon>Amphimedon</taxon>
    </lineage>
</organism>
<accession>A0A1X7TSY3</accession>
<keyword evidence="2" id="KW-0378">Hydrolase</keyword>
<evidence type="ECO:0000256" key="2">
    <source>
        <dbReference type="ARBA" id="ARBA00022801"/>
    </source>
</evidence>
<dbReference type="GO" id="GO:0016818">
    <property type="term" value="F:hydrolase activity, acting on acid anhydrides, in phosphorus-containing anhydrides"/>
    <property type="evidence" value="ECO:0007669"/>
    <property type="project" value="InterPro"/>
</dbReference>
<dbReference type="InParanoid" id="A0A1X7TSY3"/>
<feature type="domain" description="HIRAN" evidence="3">
    <location>
        <begin position="32"/>
        <end position="93"/>
    </location>
</feature>
<dbReference type="Pfam" id="PF08797">
    <property type="entry name" value="HIRAN"/>
    <property type="match status" value="1"/>
</dbReference>
<dbReference type="AlphaFoldDB" id="A0A1X7TSY3"/>